<dbReference type="PANTHER" id="PTHR13466:SF0">
    <property type="entry name" value="SMP-LTD DOMAIN-CONTAINING PROTEIN"/>
    <property type="match status" value="1"/>
</dbReference>
<reference evidence="3 4" key="1">
    <citation type="submission" date="2020-02" db="EMBL/GenBank/DDBJ databases">
        <title>Draft genome sequence of Haematococcus lacustris strain NIES-144.</title>
        <authorList>
            <person name="Morimoto D."/>
            <person name="Nakagawa S."/>
            <person name="Yoshida T."/>
            <person name="Sawayama S."/>
        </authorList>
    </citation>
    <scope>NUCLEOTIDE SEQUENCE [LARGE SCALE GENOMIC DNA]</scope>
    <source>
        <strain evidence="3 4">NIES-144</strain>
    </source>
</reference>
<dbReference type="GO" id="GO:0008289">
    <property type="term" value="F:lipid binding"/>
    <property type="evidence" value="ECO:0007669"/>
    <property type="project" value="TreeGrafter"/>
</dbReference>
<name>A0A699YS54_HAELA</name>
<gene>
    <name evidence="3" type="ORF">HaLaN_08844</name>
</gene>
<sequence>MGPSNASEGGPLWPHLALDLVYSGSFSMTVDTKLELQKGGLFESLNAAFERLKGGGGSVTASTDSEQGPSAQPGVVPVTLMRSASSTSLFTGSRKDDSCSEASLAGSAPRCSAGGVDDHTAGHSGSSGGSAAGGLLGRLRRAAASTAQSLAANIAENLAKVPVQLVIELTQFEGTLLLWLPPPPSDR</sequence>
<feature type="compositionally biased region" description="Polar residues" evidence="2">
    <location>
        <begin position="59"/>
        <end position="70"/>
    </location>
</feature>
<organism evidence="3 4">
    <name type="scientific">Haematococcus lacustris</name>
    <name type="common">Green alga</name>
    <name type="synonym">Haematococcus pluvialis</name>
    <dbReference type="NCBI Taxonomy" id="44745"/>
    <lineage>
        <taxon>Eukaryota</taxon>
        <taxon>Viridiplantae</taxon>
        <taxon>Chlorophyta</taxon>
        <taxon>core chlorophytes</taxon>
        <taxon>Chlorophyceae</taxon>
        <taxon>CS clade</taxon>
        <taxon>Chlamydomonadales</taxon>
        <taxon>Haematococcaceae</taxon>
        <taxon>Haematococcus</taxon>
    </lineage>
</organism>
<dbReference type="AlphaFoldDB" id="A0A699YS54"/>
<keyword evidence="4" id="KW-1185">Reference proteome</keyword>
<accession>A0A699YS54</accession>
<dbReference type="EMBL" id="BLLF01000568">
    <property type="protein sequence ID" value="GFH13043.1"/>
    <property type="molecule type" value="Genomic_DNA"/>
</dbReference>
<dbReference type="Proteomes" id="UP000485058">
    <property type="component" value="Unassembled WGS sequence"/>
</dbReference>
<evidence type="ECO:0000256" key="1">
    <source>
        <dbReference type="ARBA" id="ARBA00004586"/>
    </source>
</evidence>
<feature type="region of interest" description="Disordered" evidence="2">
    <location>
        <begin position="54"/>
        <end position="74"/>
    </location>
</feature>
<feature type="region of interest" description="Disordered" evidence="2">
    <location>
        <begin position="106"/>
        <end position="129"/>
    </location>
</feature>
<proteinExistence type="predicted"/>
<evidence type="ECO:0000313" key="4">
    <source>
        <dbReference type="Proteomes" id="UP000485058"/>
    </source>
</evidence>
<evidence type="ECO:0000256" key="2">
    <source>
        <dbReference type="SAM" id="MobiDB-lite"/>
    </source>
</evidence>
<dbReference type="PANTHER" id="PTHR13466">
    <property type="entry name" value="TEX2 PROTEIN-RELATED"/>
    <property type="match status" value="1"/>
</dbReference>
<evidence type="ECO:0000313" key="3">
    <source>
        <dbReference type="EMBL" id="GFH13043.1"/>
    </source>
</evidence>
<comment type="subcellular location">
    <subcellularLocation>
        <location evidence="1">Endoplasmic reticulum membrane</location>
    </subcellularLocation>
</comment>
<protein>
    <submittedName>
        <fullName evidence="3">SMP-LTD domain-containing protein</fullName>
    </submittedName>
</protein>
<comment type="caution">
    <text evidence="3">The sequence shown here is derived from an EMBL/GenBank/DDBJ whole genome shotgun (WGS) entry which is preliminary data.</text>
</comment>
<dbReference type="GO" id="GO:0005789">
    <property type="term" value="C:endoplasmic reticulum membrane"/>
    <property type="evidence" value="ECO:0007669"/>
    <property type="project" value="UniProtKB-SubCell"/>
</dbReference>